<dbReference type="KEGG" id="aplc:110983575"/>
<evidence type="ECO:0000313" key="4">
    <source>
        <dbReference type="RefSeq" id="XP_022098622.1"/>
    </source>
</evidence>
<name>A0A8B7Z0Y2_ACAPL</name>
<protein>
    <submittedName>
        <fullName evidence="4">Uncharacterized protein LOC110983575</fullName>
    </submittedName>
</protein>
<dbReference type="Proteomes" id="UP000694845">
    <property type="component" value="Unplaced"/>
</dbReference>
<organism evidence="3 4">
    <name type="scientific">Acanthaster planci</name>
    <name type="common">Crown-of-thorns starfish</name>
    <dbReference type="NCBI Taxonomy" id="133434"/>
    <lineage>
        <taxon>Eukaryota</taxon>
        <taxon>Metazoa</taxon>
        <taxon>Echinodermata</taxon>
        <taxon>Eleutherozoa</taxon>
        <taxon>Asterozoa</taxon>
        <taxon>Asteroidea</taxon>
        <taxon>Valvatacea</taxon>
        <taxon>Valvatida</taxon>
        <taxon>Acanthasteridae</taxon>
        <taxon>Acanthaster</taxon>
    </lineage>
</organism>
<dbReference type="RefSeq" id="XP_022098622.1">
    <property type="nucleotide sequence ID" value="XM_022242930.1"/>
</dbReference>
<feature type="compositionally biased region" description="Low complexity" evidence="1">
    <location>
        <begin position="187"/>
        <end position="205"/>
    </location>
</feature>
<keyword evidence="2" id="KW-1133">Transmembrane helix</keyword>
<feature type="region of interest" description="Disordered" evidence="1">
    <location>
        <begin position="161"/>
        <end position="211"/>
    </location>
</feature>
<feature type="compositionally biased region" description="Polar residues" evidence="1">
    <location>
        <begin position="171"/>
        <end position="186"/>
    </location>
</feature>
<proteinExistence type="predicted"/>
<feature type="transmembrane region" description="Helical" evidence="2">
    <location>
        <begin position="46"/>
        <end position="70"/>
    </location>
</feature>
<keyword evidence="3" id="KW-1185">Reference proteome</keyword>
<evidence type="ECO:0000256" key="2">
    <source>
        <dbReference type="SAM" id="Phobius"/>
    </source>
</evidence>
<keyword evidence="2" id="KW-0812">Transmembrane</keyword>
<evidence type="ECO:0000313" key="3">
    <source>
        <dbReference type="Proteomes" id="UP000694845"/>
    </source>
</evidence>
<dbReference type="OrthoDB" id="10666410at2759"/>
<sequence>MSAIIAAVCFTVTAALYTYIIAKIHNRAVQLPNRPKQTSKVLRMVIINTVIFFSLNSSGIALAISFIVIVKNNFIEPSQDSECLKLVAAANILTVFKVLLQLINNSIDPLVYSATNSDYRTAVVQAFSFLKLCSTCYPRQNPSQPSEPREQIELHVIPQPQNDQQHHAVRPSSSSKPPSQGLAQHTQSQQPLHSCQQQCSRPSSSKASMHSQQHVLVYAHVHAEPAGIPALASSHQEQCSSQTDCKPSMQGEQCVHPELEKQPAVTSKYSGTMSCVDHTQLSAQGEQCVHPEPEWSQSLESCQEQCSLAIGKNK</sequence>
<dbReference type="SUPFAM" id="SSF81321">
    <property type="entry name" value="Family A G protein-coupled receptor-like"/>
    <property type="match status" value="1"/>
</dbReference>
<dbReference type="Gene3D" id="1.20.1070.10">
    <property type="entry name" value="Rhodopsin 7-helix transmembrane proteins"/>
    <property type="match status" value="1"/>
</dbReference>
<keyword evidence="2" id="KW-0472">Membrane</keyword>
<accession>A0A8B7Z0Y2</accession>
<gene>
    <name evidence="4" type="primary">LOC110983575</name>
</gene>
<evidence type="ECO:0000256" key="1">
    <source>
        <dbReference type="SAM" id="MobiDB-lite"/>
    </source>
</evidence>
<dbReference type="GeneID" id="110983575"/>
<dbReference type="AlphaFoldDB" id="A0A8B7Z0Y2"/>
<reference evidence="4" key="1">
    <citation type="submission" date="2025-08" db="UniProtKB">
        <authorList>
            <consortium name="RefSeq"/>
        </authorList>
    </citation>
    <scope>IDENTIFICATION</scope>
</reference>